<dbReference type="InterPro" id="IPR035906">
    <property type="entry name" value="MetI-like_sf"/>
</dbReference>
<name>A0A377GY23_9FUSO</name>
<accession>A0A377GY23</accession>
<feature type="transmembrane region" description="Helical" evidence="7">
    <location>
        <begin position="212"/>
        <end position="233"/>
    </location>
</feature>
<keyword evidence="10" id="KW-1185">Reference proteome</keyword>
<dbReference type="PROSITE" id="PS50928">
    <property type="entry name" value="ABC_TM1"/>
    <property type="match status" value="1"/>
</dbReference>
<evidence type="ECO:0000313" key="9">
    <source>
        <dbReference type="EMBL" id="STO31461.1"/>
    </source>
</evidence>
<dbReference type="GO" id="GO:0055085">
    <property type="term" value="P:transmembrane transport"/>
    <property type="evidence" value="ECO:0007669"/>
    <property type="project" value="InterPro"/>
</dbReference>
<dbReference type="OrthoDB" id="87303at2"/>
<evidence type="ECO:0000256" key="2">
    <source>
        <dbReference type="ARBA" id="ARBA00022448"/>
    </source>
</evidence>
<dbReference type="InterPro" id="IPR000515">
    <property type="entry name" value="MetI-like"/>
</dbReference>
<evidence type="ECO:0000256" key="7">
    <source>
        <dbReference type="RuleBase" id="RU363032"/>
    </source>
</evidence>
<sequence>MKRFMQNSPKFLSMFFFFIIWEGVALYIDNSLLFPRVSEIFLSLKNLVTSGDFTLILWNTLSRFFISIVFSLILAIIFSVASYRYEVISFLLFPFIIFLRAVPTIAIIIVVLIWSSVEKVPIVVGMLILFPILYESILGGIKNVDKNLLKMSKVFKVPTKKVVRDIYIPSIYYSISSNIPSYMGLTFKVIIAGEVLSQESLSIGGEIFINKIYLESSNIFAWIIVVIVLNYFLEKGLKTINSRVCRWEK</sequence>
<feature type="domain" description="ABC transmembrane type-1" evidence="8">
    <location>
        <begin position="57"/>
        <end position="235"/>
    </location>
</feature>
<evidence type="ECO:0000313" key="10">
    <source>
        <dbReference type="Proteomes" id="UP000255328"/>
    </source>
</evidence>
<comment type="similarity">
    <text evidence="7">Belongs to the binding-protein-dependent transport system permease family.</text>
</comment>
<evidence type="ECO:0000259" key="8">
    <source>
        <dbReference type="PROSITE" id="PS50928"/>
    </source>
</evidence>
<evidence type="ECO:0000256" key="3">
    <source>
        <dbReference type="ARBA" id="ARBA00022475"/>
    </source>
</evidence>
<dbReference type="EMBL" id="UGGU01000003">
    <property type="protein sequence ID" value="STO31461.1"/>
    <property type="molecule type" value="Genomic_DNA"/>
</dbReference>
<feature type="transmembrane region" description="Helical" evidence="7">
    <location>
        <begin position="90"/>
        <end position="114"/>
    </location>
</feature>
<evidence type="ECO:0000256" key="6">
    <source>
        <dbReference type="ARBA" id="ARBA00023136"/>
    </source>
</evidence>
<evidence type="ECO:0000256" key="4">
    <source>
        <dbReference type="ARBA" id="ARBA00022692"/>
    </source>
</evidence>
<dbReference type="Gene3D" id="1.10.3720.10">
    <property type="entry name" value="MetI-like"/>
    <property type="match status" value="1"/>
</dbReference>
<dbReference type="Pfam" id="PF00528">
    <property type="entry name" value="BPD_transp_1"/>
    <property type="match status" value="1"/>
</dbReference>
<gene>
    <name evidence="9" type="ORF">NCTC10723_00912</name>
</gene>
<keyword evidence="3" id="KW-1003">Cell membrane</keyword>
<proteinExistence type="inferred from homology"/>
<dbReference type="GO" id="GO:0005886">
    <property type="term" value="C:plasma membrane"/>
    <property type="evidence" value="ECO:0007669"/>
    <property type="project" value="UniProtKB-SubCell"/>
</dbReference>
<keyword evidence="5 7" id="KW-1133">Transmembrane helix</keyword>
<dbReference type="RefSeq" id="WP_115269797.1">
    <property type="nucleotide sequence ID" value="NZ_UGGU01000003.1"/>
</dbReference>
<dbReference type="Proteomes" id="UP000255328">
    <property type="component" value="Unassembled WGS sequence"/>
</dbReference>
<dbReference type="PANTHER" id="PTHR30151">
    <property type="entry name" value="ALKANE SULFONATE ABC TRANSPORTER-RELATED, MEMBRANE SUBUNIT"/>
    <property type="match status" value="1"/>
</dbReference>
<keyword evidence="2 7" id="KW-0813">Transport</keyword>
<comment type="subcellular location">
    <subcellularLocation>
        <location evidence="1 7">Cell membrane</location>
        <topology evidence="1 7">Multi-pass membrane protein</topology>
    </subcellularLocation>
</comment>
<feature type="transmembrane region" description="Helical" evidence="7">
    <location>
        <begin position="12"/>
        <end position="28"/>
    </location>
</feature>
<protein>
    <submittedName>
        <fullName evidence="9">Taurine transporter subunit</fullName>
    </submittedName>
</protein>
<keyword evidence="6 7" id="KW-0472">Membrane</keyword>
<dbReference type="PANTHER" id="PTHR30151:SF0">
    <property type="entry name" value="ABC TRANSPORTER PERMEASE PROTEIN MJ0413-RELATED"/>
    <property type="match status" value="1"/>
</dbReference>
<feature type="transmembrane region" description="Helical" evidence="7">
    <location>
        <begin position="64"/>
        <end position="83"/>
    </location>
</feature>
<reference evidence="9 10" key="1">
    <citation type="submission" date="2018-06" db="EMBL/GenBank/DDBJ databases">
        <authorList>
            <consortium name="Pathogen Informatics"/>
            <person name="Doyle S."/>
        </authorList>
    </citation>
    <scope>NUCLEOTIDE SEQUENCE [LARGE SCALE GENOMIC DNA]</scope>
    <source>
        <strain evidence="9 10">NCTC10723</strain>
    </source>
</reference>
<dbReference type="SUPFAM" id="SSF161098">
    <property type="entry name" value="MetI-like"/>
    <property type="match status" value="1"/>
</dbReference>
<feature type="transmembrane region" description="Helical" evidence="7">
    <location>
        <begin position="120"/>
        <end position="141"/>
    </location>
</feature>
<keyword evidence="4 7" id="KW-0812">Transmembrane</keyword>
<dbReference type="AlphaFoldDB" id="A0A377GY23"/>
<organism evidence="9 10">
    <name type="scientific">Fusobacterium necrogenes</name>
    <dbReference type="NCBI Taxonomy" id="858"/>
    <lineage>
        <taxon>Bacteria</taxon>
        <taxon>Fusobacteriati</taxon>
        <taxon>Fusobacteriota</taxon>
        <taxon>Fusobacteriia</taxon>
        <taxon>Fusobacteriales</taxon>
        <taxon>Fusobacteriaceae</taxon>
        <taxon>Fusobacterium</taxon>
    </lineage>
</organism>
<evidence type="ECO:0000256" key="1">
    <source>
        <dbReference type="ARBA" id="ARBA00004651"/>
    </source>
</evidence>
<evidence type="ECO:0000256" key="5">
    <source>
        <dbReference type="ARBA" id="ARBA00022989"/>
    </source>
</evidence>
<feature type="transmembrane region" description="Helical" evidence="7">
    <location>
        <begin position="170"/>
        <end position="192"/>
    </location>
</feature>